<name>A0A124BXM3_ASPNG</name>
<evidence type="ECO:0000313" key="2">
    <source>
        <dbReference type="EMBL" id="GAQ42863.1"/>
    </source>
</evidence>
<comment type="caution">
    <text evidence="2">The sequence shown here is derived from an EMBL/GenBank/DDBJ whole genome shotgun (WGS) entry which is preliminary data.</text>
</comment>
<gene>
    <name evidence="2" type="ORF">ABL_05524</name>
</gene>
<dbReference type="VEuPathDB" id="FungiDB:ASPNIDRAFT2_1115620"/>
<feature type="chain" id="PRO_5007170311" evidence="1">
    <location>
        <begin position="19"/>
        <end position="124"/>
    </location>
</feature>
<dbReference type="EMBL" id="BCMY01000008">
    <property type="protein sequence ID" value="GAQ42863.1"/>
    <property type="molecule type" value="Genomic_DNA"/>
</dbReference>
<dbReference type="OrthoDB" id="3497702at2759"/>
<feature type="signal peptide" evidence="1">
    <location>
        <begin position="1"/>
        <end position="18"/>
    </location>
</feature>
<evidence type="ECO:0000313" key="3">
    <source>
        <dbReference type="Proteomes" id="UP000068243"/>
    </source>
</evidence>
<proteinExistence type="predicted"/>
<organism evidence="2 3">
    <name type="scientific">Aspergillus niger</name>
    <dbReference type="NCBI Taxonomy" id="5061"/>
    <lineage>
        <taxon>Eukaryota</taxon>
        <taxon>Fungi</taxon>
        <taxon>Dikarya</taxon>
        <taxon>Ascomycota</taxon>
        <taxon>Pezizomycotina</taxon>
        <taxon>Eurotiomycetes</taxon>
        <taxon>Eurotiomycetidae</taxon>
        <taxon>Eurotiales</taxon>
        <taxon>Aspergillaceae</taxon>
        <taxon>Aspergillus</taxon>
        <taxon>Aspergillus subgen. Circumdati</taxon>
    </lineage>
</organism>
<dbReference type="PaxDb" id="5061-CADANGAP00011015"/>
<accession>A0A124BXM3</accession>
<protein>
    <submittedName>
        <fullName evidence="2">Similar to An14g02980</fullName>
    </submittedName>
</protein>
<reference evidence="3" key="1">
    <citation type="journal article" date="2016" name="Genome Announc.">
        <title>Draft genome sequence of Aspergillus niger strain An76.</title>
        <authorList>
            <person name="Gong W."/>
            <person name="Cheng Z."/>
            <person name="Zhang H."/>
            <person name="Liu L."/>
            <person name="Gao P."/>
            <person name="Wang L."/>
        </authorList>
    </citation>
    <scope>NUCLEOTIDE SEQUENCE [LARGE SCALE GENOMIC DNA]</scope>
    <source>
        <strain evidence="3">An76</strain>
    </source>
</reference>
<dbReference type="OMA" id="NTNCVIT"/>
<dbReference type="VEuPathDB" id="FungiDB:ATCC64974_2610"/>
<dbReference type="Proteomes" id="UP000068243">
    <property type="component" value="Unassembled WGS sequence"/>
</dbReference>
<evidence type="ECO:0000256" key="1">
    <source>
        <dbReference type="SAM" id="SignalP"/>
    </source>
</evidence>
<dbReference type="AlphaFoldDB" id="A0A124BXM3"/>
<sequence length="124" mass="12169">MKSISAVLIALLATSVSAGPIIPAVTIALANDQTGAQGSAAVPADGSVQSISALYGNTGVGSGGVVKASSAQLTNFQANTNCVITNYGSVLATLNSRNTYVDLDGNPSAAQPVDLSAATVKCTV</sequence>
<dbReference type="VEuPathDB" id="FungiDB:M747DRAFT_347894"/>
<keyword evidence="1" id="KW-0732">Signal</keyword>
<dbReference type="VEuPathDB" id="FungiDB:An14g02980"/>